<accession>A0A5C3Q0M5</accession>
<dbReference type="Proteomes" id="UP000308197">
    <property type="component" value="Unassembled WGS sequence"/>
</dbReference>
<evidence type="ECO:0000313" key="3">
    <source>
        <dbReference type="Proteomes" id="UP000308197"/>
    </source>
</evidence>
<dbReference type="AlphaFoldDB" id="A0A5C3Q0M5"/>
<keyword evidence="3" id="KW-1185">Reference proteome</keyword>
<name>A0A5C3Q0M5_9APHY</name>
<reference evidence="2 3" key="1">
    <citation type="journal article" date="2019" name="Nat. Ecol. Evol.">
        <title>Megaphylogeny resolves global patterns of mushroom evolution.</title>
        <authorList>
            <person name="Varga T."/>
            <person name="Krizsan K."/>
            <person name="Foldi C."/>
            <person name="Dima B."/>
            <person name="Sanchez-Garcia M."/>
            <person name="Sanchez-Ramirez S."/>
            <person name="Szollosi G.J."/>
            <person name="Szarkandi J.G."/>
            <person name="Papp V."/>
            <person name="Albert L."/>
            <person name="Andreopoulos W."/>
            <person name="Angelini C."/>
            <person name="Antonin V."/>
            <person name="Barry K.W."/>
            <person name="Bougher N.L."/>
            <person name="Buchanan P."/>
            <person name="Buyck B."/>
            <person name="Bense V."/>
            <person name="Catcheside P."/>
            <person name="Chovatia M."/>
            <person name="Cooper J."/>
            <person name="Damon W."/>
            <person name="Desjardin D."/>
            <person name="Finy P."/>
            <person name="Geml J."/>
            <person name="Haridas S."/>
            <person name="Hughes K."/>
            <person name="Justo A."/>
            <person name="Karasinski D."/>
            <person name="Kautmanova I."/>
            <person name="Kiss B."/>
            <person name="Kocsube S."/>
            <person name="Kotiranta H."/>
            <person name="LaButti K.M."/>
            <person name="Lechner B.E."/>
            <person name="Liimatainen K."/>
            <person name="Lipzen A."/>
            <person name="Lukacs Z."/>
            <person name="Mihaltcheva S."/>
            <person name="Morgado L.N."/>
            <person name="Niskanen T."/>
            <person name="Noordeloos M.E."/>
            <person name="Ohm R.A."/>
            <person name="Ortiz-Santana B."/>
            <person name="Ovrebo C."/>
            <person name="Racz N."/>
            <person name="Riley R."/>
            <person name="Savchenko A."/>
            <person name="Shiryaev A."/>
            <person name="Soop K."/>
            <person name="Spirin V."/>
            <person name="Szebenyi C."/>
            <person name="Tomsovsky M."/>
            <person name="Tulloss R.E."/>
            <person name="Uehling J."/>
            <person name="Grigoriev I.V."/>
            <person name="Vagvolgyi C."/>
            <person name="Papp T."/>
            <person name="Martin F.M."/>
            <person name="Miettinen O."/>
            <person name="Hibbett D.S."/>
            <person name="Nagy L.G."/>
        </authorList>
    </citation>
    <scope>NUCLEOTIDE SEQUENCE [LARGE SCALE GENOMIC DNA]</scope>
    <source>
        <strain evidence="2 3">HHB13444</strain>
    </source>
</reference>
<evidence type="ECO:0000256" key="1">
    <source>
        <dbReference type="SAM" id="MobiDB-lite"/>
    </source>
</evidence>
<gene>
    <name evidence="2" type="ORF">K466DRAFT_270040</name>
</gene>
<feature type="region of interest" description="Disordered" evidence="1">
    <location>
        <begin position="1"/>
        <end position="24"/>
    </location>
</feature>
<dbReference type="InParanoid" id="A0A5C3Q0M5"/>
<organism evidence="2 3">
    <name type="scientific">Polyporus arcularius HHB13444</name>
    <dbReference type="NCBI Taxonomy" id="1314778"/>
    <lineage>
        <taxon>Eukaryota</taxon>
        <taxon>Fungi</taxon>
        <taxon>Dikarya</taxon>
        <taxon>Basidiomycota</taxon>
        <taxon>Agaricomycotina</taxon>
        <taxon>Agaricomycetes</taxon>
        <taxon>Polyporales</taxon>
        <taxon>Polyporaceae</taxon>
        <taxon>Polyporus</taxon>
    </lineage>
</organism>
<sequence>MRPNTQGRARKGRHRIQVPGIKPPRHNRRHILLASCPRTRPPTYVHCAAKTETLGTISMSHSTFVFCFSTSWGAVPFATSFCCHREGRSC</sequence>
<protein>
    <submittedName>
        <fullName evidence="2">Uncharacterized protein</fullName>
    </submittedName>
</protein>
<evidence type="ECO:0000313" key="2">
    <source>
        <dbReference type="EMBL" id="TFK92003.1"/>
    </source>
</evidence>
<dbReference type="EMBL" id="ML211007">
    <property type="protein sequence ID" value="TFK92003.1"/>
    <property type="molecule type" value="Genomic_DNA"/>
</dbReference>
<proteinExistence type="predicted"/>